<name>A0A392V8N9_9FABA</name>
<reference evidence="1 2" key="1">
    <citation type="journal article" date="2018" name="Front. Plant Sci.">
        <title>Red Clover (Trifolium pratense) and Zigzag Clover (T. medium) - A Picture of Genomic Similarities and Differences.</title>
        <authorList>
            <person name="Dluhosova J."/>
            <person name="Istvanek J."/>
            <person name="Nedelnik J."/>
            <person name="Repkova J."/>
        </authorList>
    </citation>
    <scope>NUCLEOTIDE SEQUENCE [LARGE SCALE GENOMIC DNA]</scope>
    <source>
        <strain evidence="2">cv. 10/8</strain>
        <tissue evidence="1">Leaf</tissue>
    </source>
</reference>
<evidence type="ECO:0000313" key="1">
    <source>
        <dbReference type="EMBL" id="MCI83803.1"/>
    </source>
</evidence>
<sequence>VDEDERGFQKPHNGCSIANKLRLPGHRGHAQDYGLLRISHCRWELFQKPPSAKAVRENKFCLGIGEVDH</sequence>
<proteinExistence type="predicted"/>
<evidence type="ECO:0000313" key="2">
    <source>
        <dbReference type="Proteomes" id="UP000265520"/>
    </source>
</evidence>
<organism evidence="1 2">
    <name type="scientific">Trifolium medium</name>
    <dbReference type="NCBI Taxonomy" id="97028"/>
    <lineage>
        <taxon>Eukaryota</taxon>
        <taxon>Viridiplantae</taxon>
        <taxon>Streptophyta</taxon>
        <taxon>Embryophyta</taxon>
        <taxon>Tracheophyta</taxon>
        <taxon>Spermatophyta</taxon>
        <taxon>Magnoliopsida</taxon>
        <taxon>eudicotyledons</taxon>
        <taxon>Gunneridae</taxon>
        <taxon>Pentapetalae</taxon>
        <taxon>rosids</taxon>
        <taxon>fabids</taxon>
        <taxon>Fabales</taxon>
        <taxon>Fabaceae</taxon>
        <taxon>Papilionoideae</taxon>
        <taxon>50 kb inversion clade</taxon>
        <taxon>NPAAA clade</taxon>
        <taxon>Hologalegina</taxon>
        <taxon>IRL clade</taxon>
        <taxon>Trifolieae</taxon>
        <taxon>Trifolium</taxon>
    </lineage>
</organism>
<protein>
    <submittedName>
        <fullName evidence="1">Uncharacterized protein</fullName>
    </submittedName>
</protein>
<accession>A0A392V8N9</accession>
<dbReference type="Proteomes" id="UP000265520">
    <property type="component" value="Unassembled WGS sequence"/>
</dbReference>
<comment type="caution">
    <text evidence="1">The sequence shown here is derived from an EMBL/GenBank/DDBJ whole genome shotgun (WGS) entry which is preliminary data.</text>
</comment>
<dbReference type="AlphaFoldDB" id="A0A392V8N9"/>
<dbReference type="EMBL" id="LXQA011075797">
    <property type="protein sequence ID" value="MCI83803.1"/>
    <property type="molecule type" value="Genomic_DNA"/>
</dbReference>
<feature type="non-terminal residue" evidence="1">
    <location>
        <position position="1"/>
    </location>
</feature>
<keyword evidence="2" id="KW-1185">Reference proteome</keyword>